<evidence type="ECO:0000256" key="3">
    <source>
        <dbReference type="ARBA" id="ARBA00022840"/>
    </source>
</evidence>
<organism evidence="5 6">
    <name type="scientific">Heliophilum fasciatum</name>
    <dbReference type="NCBI Taxonomy" id="35700"/>
    <lineage>
        <taxon>Bacteria</taxon>
        <taxon>Bacillati</taxon>
        <taxon>Bacillota</taxon>
        <taxon>Clostridia</taxon>
        <taxon>Eubacteriales</taxon>
        <taxon>Heliobacteriaceae</taxon>
        <taxon>Heliophilum</taxon>
    </lineage>
</organism>
<dbReference type="GO" id="GO:0005886">
    <property type="term" value="C:plasma membrane"/>
    <property type="evidence" value="ECO:0007669"/>
    <property type="project" value="TreeGrafter"/>
</dbReference>
<dbReference type="Gene3D" id="3.30.450.90">
    <property type="match status" value="1"/>
</dbReference>
<dbReference type="PANTHER" id="PTHR30258">
    <property type="entry name" value="TYPE II SECRETION SYSTEM PROTEIN GSPE-RELATED"/>
    <property type="match status" value="1"/>
</dbReference>
<evidence type="ECO:0000256" key="2">
    <source>
        <dbReference type="ARBA" id="ARBA00022741"/>
    </source>
</evidence>
<dbReference type="Pfam" id="PF05157">
    <property type="entry name" value="MshEN"/>
    <property type="match status" value="1"/>
</dbReference>
<dbReference type="EMBL" id="SLXT01000019">
    <property type="protein sequence ID" value="TCP62657.1"/>
    <property type="molecule type" value="Genomic_DNA"/>
</dbReference>
<feature type="domain" description="Bacterial type II secretion system protein E" evidence="4">
    <location>
        <begin position="377"/>
        <end position="391"/>
    </location>
</feature>
<sequence length="560" mass="62744">MQQGVAKNYLGAWLVKENIIKPEQLQEALQIQSTSKDKKLIGKILVQLNYCTENDVARIMAKRDRVPFISLENYNSDMNALATLAPEAAKRYNALPIGFDNDGRLLVAMKEPRNIMVLDDLRVLTGYEIQPVIAPDGELEVAIEQYFRNSSNFDENEETDTMPELETTGDDGAERPAVQLVNMILAQAVSAKASDIHIEPYEKYLRVRFRLDGVLHDMMQPPKRMHLSLVSRIKVMAGMDIANRQTPQDGRMTFRLDGRVIDVRAASLPGSYGERLTLRLLDRSNEIITLEELGIAPDILKRYRKAIQLPYGFVLVTGPTGSGKSTTLYASLLDLDRDQRNVITVEDPVEYRLDRVNQIQINPKAGLTFATGLRSILRNDPDIIMVGEVRDKETARIAVESAMTGHMVFSTLHTNDAAGTISRLGEMEIEPFLTTSSLVCVLAQRLARLLCPHCKEAYTATRAQVVNIPGFPLERGEETFNLYRPVGCMRCSNTGYRGRIGIFEFLPMTSEIQRLTIANRSAAEIKQAAIAEGMITLRQDGLRKVKEGFTSLEEVLRVVL</sequence>
<gene>
    <name evidence="5" type="ORF">EDD73_1194</name>
</gene>
<comment type="caution">
    <text evidence="5">The sequence shown here is derived from an EMBL/GenBank/DDBJ whole genome shotgun (WGS) entry which is preliminary data.</text>
</comment>
<dbReference type="PROSITE" id="PS00662">
    <property type="entry name" value="T2SP_E"/>
    <property type="match status" value="1"/>
</dbReference>
<dbReference type="InterPro" id="IPR027417">
    <property type="entry name" value="P-loop_NTPase"/>
</dbReference>
<keyword evidence="3" id="KW-0067">ATP-binding</keyword>
<dbReference type="PANTHER" id="PTHR30258:SF1">
    <property type="entry name" value="PROTEIN TRANSPORT PROTEIN HOFB HOMOLOG"/>
    <property type="match status" value="1"/>
</dbReference>
<keyword evidence="2" id="KW-0547">Nucleotide-binding</keyword>
<protein>
    <submittedName>
        <fullName evidence="5">Type IV pilus assembly protein PilB</fullName>
    </submittedName>
</protein>
<dbReference type="GO" id="GO:0016887">
    <property type="term" value="F:ATP hydrolysis activity"/>
    <property type="evidence" value="ECO:0007669"/>
    <property type="project" value="TreeGrafter"/>
</dbReference>
<dbReference type="CDD" id="cd01129">
    <property type="entry name" value="PulE-GspE-like"/>
    <property type="match status" value="1"/>
</dbReference>
<dbReference type="InterPro" id="IPR007831">
    <property type="entry name" value="T2SS_GspE_N"/>
</dbReference>
<dbReference type="RefSeq" id="WP_131919699.1">
    <property type="nucleotide sequence ID" value="NZ_JAOQNU010000018.1"/>
</dbReference>
<dbReference type="SUPFAM" id="SSF160246">
    <property type="entry name" value="EspE N-terminal domain-like"/>
    <property type="match status" value="1"/>
</dbReference>
<dbReference type="InterPro" id="IPR001482">
    <property type="entry name" value="T2SS/T4SS_dom"/>
</dbReference>
<dbReference type="FunFam" id="3.40.50.300:FF:000398">
    <property type="entry name" value="Type IV pilus assembly ATPase PilB"/>
    <property type="match status" value="1"/>
</dbReference>
<evidence type="ECO:0000259" key="4">
    <source>
        <dbReference type="PROSITE" id="PS00662"/>
    </source>
</evidence>
<dbReference type="InterPro" id="IPR037257">
    <property type="entry name" value="T2SS_E_N_sf"/>
</dbReference>
<evidence type="ECO:0000313" key="6">
    <source>
        <dbReference type="Proteomes" id="UP000294813"/>
    </source>
</evidence>
<dbReference type="Pfam" id="PF00437">
    <property type="entry name" value="T2SSE"/>
    <property type="match status" value="1"/>
</dbReference>
<proteinExistence type="inferred from homology"/>
<evidence type="ECO:0000256" key="1">
    <source>
        <dbReference type="ARBA" id="ARBA00006611"/>
    </source>
</evidence>
<accession>A0A4R2RKE1</accession>
<name>A0A4R2RKE1_9FIRM</name>
<dbReference type="Proteomes" id="UP000294813">
    <property type="component" value="Unassembled WGS sequence"/>
</dbReference>
<dbReference type="SUPFAM" id="SSF52540">
    <property type="entry name" value="P-loop containing nucleoside triphosphate hydrolases"/>
    <property type="match status" value="1"/>
</dbReference>
<dbReference type="Gene3D" id="3.40.50.300">
    <property type="entry name" value="P-loop containing nucleotide triphosphate hydrolases"/>
    <property type="match status" value="1"/>
</dbReference>
<dbReference type="Gene3D" id="3.30.300.160">
    <property type="entry name" value="Type II secretion system, protein E, N-terminal domain"/>
    <property type="match status" value="1"/>
</dbReference>
<comment type="similarity">
    <text evidence="1">Belongs to the GSP E family.</text>
</comment>
<evidence type="ECO:0000313" key="5">
    <source>
        <dbReference type="EMBL" id="TCP62657.1"/>
    </source>
</evidence>
<keyword evidence="6" id="KW-1185">Reference proteome</keyword>
<dbReference type="GO" id="GO:0005524">
    <property type="term" value="F:ATP binding"/>
    <property type="evidence" value="ECO:0007669"/>
    <property type="project" value="UniProtKB-KW"/>
</dbReference>
<dbReference type="AlphaFoldDB" id="A0A4R2RKE1"/>
<reference evidence="5 6" key="1">
    <citation type="submission" date="2019-03" db="EMBL/GenBank/DDBJ databases">
        <title>Genomic Encyclopedia of Type Strains, Phase IV (KMG-IV): sequencing the most valuable type-strain genomes for metagenomic binning, comparative biology and taxonomic classification.</title>
        <authorList>
            <person name="Goeker M."/>
        </authorList>
    </citation>
    <scope>NUCLEOTIDE SEQUENCE [LARGE SCALE GENOMIC DNA]</scope>
    <source>
        <strain evidence="5 6">DSM 11170</strain>
    </source>
</reference>
<dbReference type="OrthoDB" id="9808272at2"/>